<evidence type="ECO:0000313" key="6">
    <source>
        <dbReference type="EMBL" id="MBP2322641.1"/>
    </source>
</evidence>
<dbReference type="Proteomes" id="UP001519332">
    <property type="component" value="Unassembled WGS sequence"/>
</dbReference>
<evidence type="ECO:0000256" key="4">
    <source>
        <dbReference type="PROSITE-ProRule" id="PRU00409"/>
    </source>
</evidence>
<evidence type="ECO:0000256" key="1">
    <source>
        <dbReference type="ARBA" id="ARBA00022598"/>
    </source>
</evidence>
<keyword evidence="2 4" id="KW-0547">Nucleotide-binding</keyword>
<keyword evidence="7" id="KW-1185">Reference proteome</keyword>
<sequence>MSRTIDSVERACQAVQRLPLVGLAPRPIDLLPLLRLEALNQLWSCEDAAPDWPSRFGTDVVSLEHALGSRRRWRGVDVDALLPLVNPFIAASPAMGSLGLIPYTLTEHWRAALADAHGLTVAPSLASWPLPELVDKIRMRRWLRELRVPVPRSFAVRRADLRYAQLVLRLGSPFVLQLPTGSAGVGTYLVRTTGELERAVAQHPQVETWLASSYVGDRTVNIHGLVTGTNTVAVTRPSVQLTNLASVGAAFGAYAGSDFGAPLTLPAWILQRCHLAVRRIGQALAARGYHGIFGVDVAVDEQCVTVLEVNGRIQASTWLLGEIELETGVVPTLVRHVLEAYGHRTEQRSGGLAIQGTQLIVRHTGPDGMCLSVRPQPGVYSLRSSRLLWRRDGVGLLDCGPDEVVLADLPGASTVLESGAVLARVVTRRSLTASDGQSLNAEGTAILAALQTSWSLRPCAPALSPAGGL</sequence>
<dbReference type="EMBL" id="JAGINW010000001">
    <property type="protein sequence ID" value="MBP2322641.1"/>
    <property type="molecule type" value="Genomic_DNA"/>
</dbReference>
<keyword evidence="3 4" id="KW-0067">ATP-binding</keyword>
<dbReference type="RefSeq" id="WP_209638218.1">
    <property type="nucleotide sequence ID" value="NZ_JAGINW010000001.1"/>
</dbReference>
<organism evidence="6 7">
    <name type="scientific">Kibdelosporangium banguiense</name>
    <dbReference type="NCBI Taxonomy" id="1365924"/>
    <lineage>
        <taxon>Bacteria</taxon>
        <taxon>Bacillati</taxon>
        <taxon>Actinomycetota</taxon>
        <taxon>Actinomycetes</taxon>
        <taxon>Pseudonocardiales</taxon>
        <taxon>Pseudonocardiaceae</taxon>
        <taxon>Kibdelosporangium</taxon>
    </lineage>
</organism>
<evidence type="ECO:0000256" key="3">
    <source>
        <dbReference type="ARBA" id="ARBA00022840"/>
    </source>
</evidence>
<accession>A0ABS4TE60</accession>
<dbReference type="PANTHER" id="PTHR43055:SF1">
    <property type="entry name" value="FORMATE-DEPENDENT PHOSPHORIBOSYLGLYCINAMIDE FORMYLTRANSFERASE"/>
    <property type="match status" value="1"/>
</dbReference>
<proteinExistence type="predicted"/>
<feature type="domain" description="ATP-grasp" evidence="5">
    <location>
        <begin position="140"/>
        <end position="338"/>
    </location>
</feature>
<evidence type="ECO:0000259" key="5">
    <source>
        <dbReference type="PROSITE" id="PS50975"/>
    </source>
</evidence>
<dbReference type="InterPro" id="IPR011761">
    <property type="entry name" value="ATP-grasp"/>
</dbReference>
<protein>
    <submittedName>
        <fullName evidence="6">Glutathione synthase/RimK-type ligase-like ATP-grasp enzyme</fullName>
    </submittedName>
</protein>
<dbReference type="SUPFAM" id="SSF56059">
    <property type="entry name" value="Glutathione synthetase ATP-binding domain-like"/>
    <property type="match status" value="1"/>
</dbReference>
<dbReference type="PANTHER" id="PTHR43055">
    <property type="entry name" value="FORMATE-DEPENDENT PHOSPHORIBOSYLGLYCINAMIDE FORMYLTRANSFERASE"/>
    <property type="match status" value="1"/>
</dbReference>
<comment type="caution">
    <text evidence="6">The sequence shown here is derived from an EMBL/GenBank/DDBJ whole genome shotgun (WGS) entry which is preliminary data.</text>
</comment>
<evidence type="ECO:0000256" key="2">
    <source>
        <dbReference type="ARBA" id="ARBA00022741"/>
    </source>
</evidence>
<dbReference type="InterPro" id="IPR003806">
    <property type="entry name" value="ATP-grasp_PylC-type"/>
</dbReference>
<keyword evidence="1" id="KW-0436">Ligase</keyword>
<dbReference type="Gene3D" id="3.30.470.20">
    <property type="entry name" value="ATP-grasp fold, B domain"/>
    <property type="match status" value="1"/>
</dbReference>
<dbReference type="Pfam" id="PF02655">
    <property type="entry name" value="ATP-grasp_3"/>
    <property type="match status" value="1"/>
</dbReference>
<name>A0ABS4TE60_9PSEU</name>
<reference evidence="6 7" key="1">
    <citation type="submission" date="2021-03" db="EMBL/GenBank/DDBJ databases">
        <title>Sequencing the genomes of 1000 actinobacteria strains.</title>
        <authorList>
            <person name="Klenk H.-P."/>
        </authorList>
    </citation>
    <scope>NUCLEOTIDE SEQUENCE [LARGE SCALE GENOMIC DNA]</scope>
    <source>
        <strain evidence="6 7">DSM 46670</strain>
    </source>
</reference>
<gene>
    <name evidence="6" type="ORF">JOF56_003026</name>
</gene>
<dbReference type="PROSITE" id="PS50975">
    <property type="entry name" value="ATP_GRASP"/>
    <property type="match status" value="1"/>
</dbReference>
<evidence type="ECO:0000313" key="7">
    <source>
        <dbReference type="Proteomes" id="UP001519332"/>
    </source>
</evidence>